<dbReference type="PROSITE" id="PS00609">
    <property type="entry name" value="GLYCOSYL_HYDROL_F32"/>
    <property type="match status" value="1"/>
</dbReference>
<evidence type="ECO:0000313" key="9">
    <source>
        <dbReference type="Proteomes" id="UP000255234"/>
    </source>
</evidence>
<comment type="similarity">
    <text evidence="1 5">Belongs to the glycosyl hydrolase 32 family.</text>
</comment>
<dbReference type="InterPro" id="IPR013189">
    <property type="entry name" value="Glyco_hydro_32_C"/>
</dbReference>
<feature type="domain" description="Glycosyl hydrolase family 32 N-terminal" evidence="6">
    <location>
        <begin position="10"/>
        <end position="313"/>
    </location>
</feature>
<dbReference type="EMBL" id="UGPP01000001">
    <property type="protein sequence ID" value="STY70943.1"/>
    <property type="molecule type" value="Genomic_DNA"/>
</dbReference>
<evidence type="ECO:0000256" key="4">
    <source>
        <dbReference type="ARBA" id="ARBA00023295"/>
    </source>
</evidence>
<dbReference type="PANTHER" id="PTHR43101:SF1">
    <property type="entry name" value="BETA-FRUCTOSIDASE"/>
    <property type="match status" value="1"/>
</dbReference>
<evidence type="ECO:0000313" key="8">
    <source>
        <dbReference type="EMBL" id="STY70943.1"/>
    </source>
</evidence>
<dbReference type="InterPro" id="IPR013148">
    <property type="entry name" value="Glyco_hydro_32_N"/>
</dbReference>
<proteinExistence type="inferred from homology"/>
<dbReference type="SUPFAM" id="SSF49899">
    <property type="entry name" value="Concanavalin A-like lectins/glucanases"/>
    <property type="match status" value="1"/>
</dbReference>
<dbReference type="InterPro" id="IPR013320">
    <property type="entry name" value="ConA-like_dom_sf"/>
</dbReference>
<dbReference type="Gene3D" id="2.115.10.20">
    <property type="entry name" value="Glycosyl hydrolase domain, family 43"/>
    <property type="match status" value="1"/>
</dbReference>
<evidence type="ECO:0000256" key="5">
    <source>
        <dbReference type="RuleBase" id="RU362110"/>
    </source>
</evidence>
<dbReference type="AlphaFoldDB" id="A0A378NRC4"/>
<dbReference type="CDD" id="cd18623">
    <property type="entry name" value="GH32_ScrB-like"/>
    <property type="match status" value="1"/>
</dbReference>
<accession>A0A378NRC4</accession>
<dbReference type="InterPro" id="IPR018053">
    <property type="entry name" value="Glyco_hydro_32_AS"/>
</dbReference>
<dbReference type="InterPro" id="IPR001362">
    <property type="entry name" value="Glyco_hydro_32"/>
</dbReference>
<dbReference type="Gene3D" id="2.60.120.560">
    <property type="entry name" value="Exo-inulinase, domain 1"/>
    <property type="match status" value="1"/>
</dbReference>
<dbReference type="Pfam" id="PF08244">
    <property type="entry name" value="Glyco_hydro_32C"/>
    <property type="match status" value="1"/>
</dbReference>
<evidence type="ECO:0000256" key="1">
    <source>
        <dbReference type="ARBA" id="ARBA00009902"/>
    </source>
</evidence>
<dbReference type="SUPFAM" id="SSF75005">
    <property type="entry name" value="Arabinanase/levansucrase/invertase"/>
    <property type="match status" value="1"/>
</dbReference>
<dbReference type="EC" id="3.2.1.26" evidence="2"/>
<gene>
    <name evidence="8" type="primary">scrB_1</name>
    <name evidence="8" type="ORF">NCTC10571_01093</name>
</gene>
<evidence type="ECO:0000256" key="3">
    <source>
        <dbReference type="ARBA" id="ARBA00022801"/>
    </source>
</evidence>
<name>A0A378NRC4_9FIRM</name>
<dbReference type="RefSeq" id="WP_115151362.1">
    <property type="nucleotide sequence ID" value="NZ_UGPP01000001.1"/>
</dbReference>
<protein>
    <recommendedName>
        <fullName evidence="2">beta-fructofuranosidase</fullName>
        <ecNumber evidence="2">3.2.1.26</ecNumber>
    </recommendedName>
</protein>
<dbReference type="Proteomes" id="UP000255234">
    <property type="component" value="Unassembled WGS sequence"/>
</dbReference>
<dbReference type="PANTHER" id="PTHR43101">
    <property type="entry name" value="BETA-FRUCTOSIDASE"/>
    <property type="match status" value="1"/>
</dbReference>
<reference evidence="8 9" key="1">
    <citation type="submission" date="2018-06" db="EMBL/GenBank/DDBJ databases">
        <authorList>
            <consortium name="Pathogen Informatics"/>
            <person name="Doyle S."/>
        </authorList>
    </citation>
    <scope>NUCLEOTIDE SEQUENCE [LARGE SCALE GENOMIC DNA]</scope>
    <source>
        <strain evidence="8 9">NCTC10571</strain>
    </source>
</reference>
<keyword evidence="4 5" id="KW-0326">Glycosidase</keyword>
<dbReference type="Pfam" id="PF00251">
    <property type="entry name" value="Glyco_hydro_32N"/>
    <property type="match status" value="1"/>
</dbReference>
<keyword evidence="3 5" id="KW-0378">Hydrolase</keyword>
<evidence type="ECO:0000256" key="2">
    <source>
        <dbReference type="ARBA" id="ARBA00012758"/>
    </source>
</evidence>
<dbReference type="InterPro" id="IPR051214">
    <property type="entry name" value="GH32_Enzymes"/>
</dbReference>
<dbReference type="InterPro" id="IPR023296">
    <property type="entry name" value="Glyco_hydro_beta-prop_sf"/>
</dbReference>
<evidence type="ECO:0000259" key="7">
    <source>
        <dbReference type="Pfam" id="PF08244"/>
    </source>
</evidence>
<feature type="domain" description="Glycosyl hydrolase family 32 C-terminal" evidence="7">
    <location>
        <begin position="365"/>
        <end position="428"/>
    </location>
</feature>
<sequence length="449" mass="53426">MGIDIRQKFHLEPNVGLLNDPNGLIQYKGIYYVFFQWNRFEKNHTYKEWGLFTSKNLIDWSFKGSAIIPDQEYDFNGVYSGSSYVIKDKLYVFYTGNRKYDNERKSSQCLAISNNGRNFLKKGIIINTPIKYSEHFRDPKIFAGKNNDFFLVIGAQTKQTKLGAIALYHSLDGENWQYMGSLATSNTYQMIECPDMFRMGDKYILFYCPQYRDNEKDIPLKSFSVYKVIDLDETTGEIDDKNLDENYFMMDYGFDFYAPQTFEDDKKRRILWAWMSRMNDEEEKAFAKLQDSIHCLTIPREILLGKNRLYQRPVKELYNLLGLDIIIRKYDDDQFNILNDKHTVYLKLENIEEDKNIDWIIEDEFKINYNFEKMEFSIYRLNWLTNSWDKKSCKLEKIIDMELWIDNSSIEIFINEGEKVFSSRIYRKHEKISISGNLCGELIAKNIDR</sequence>
<dbReference type="GO" id="GO:0004564">
    <property type="term" value="F:beta-fructofuranosidase activity"/>
    <property type="evidence" value="ECO:0007669"/>
    <property type="project" value="UniProtKB-EC"/>
</dbReference>
<organism evidence="8 9">
    <name type="scientific">Megamonas hypermegale</name>
    <dbReference type="NCBI Taxonomy" id="158847"/>
    <lineage>
        <taxon>Bacteria</taxon>
        <taxon>Bacillati</taxon>
        <taxon>Bacillota</taxon>
        <taxon>Negativicutes</taxon>
        <taxon>Selenomonadales</taxon>
        <taxon>Selenomonadaceae</taxon>
        <taxon>Megamonas</taxon>
    </lineage>
</organism>
<dbReference type="SMART" id="SM00640">
    <property type="entry name" value="Glyco_32"/>
    <property type="match status" value="1"/>
</dbReference>
<evidence type="ECO:0000259" key="6">
    <source>
        <dbReference type="Pfam" id="PF00251"/>
    </source>
</evidence>
<dbReference type="GO" id="GO:0005975">
    <property type="term" value="P:carbohydrate metabolic process"/>
    <property type="evidence" value="ECO:0007669"/>
    <property type="project" value="InterPro"/>
</dbReference>